<proteinExistence type="predicted"/>
<evidence type="ECO:0000256" key="1">
    <source>
        <dbReference type="SAM" id="MobiDB-lite"/>
    </source>
</evidence>
<dbReference type="AlphaFoldDB" id="A0AAF0U9C1"/>
<evidence type="ECO:0000313" key="2">
    <source>
        <dbReference type="EMBL" id="WMV41486.1"/>
    </source>
</evidence>
<feature type="region of interest" description="Disordered" evidence="1">
    <location>
        <begin position="51"/>
        <end position="83"/>
    </location>
</feature>
<feature type="compositionally biased region" description="Polar residues" evidence="1">
    <location>
        <begin position="61"/>
        <end position="83"/>
    </location>
</feature>
<dbReference type="EMBL" id="CP133619">
    <property type="protein sequence ID" value="WMV41486.1"/>
    <property type="molecule type" value="Genomic_DNA"/>
</dbReference>
<accession>A0AAF0U9C1</accession>
<gene>
    <name evidence="2" type="ORF">MTR67_034871</name>
</gene>
<reference evidence="2" key="1">
    <citation type="submission" date="2023-08" db="EMBL/GenBank/DDBJ databases">
        <title>A de novo genome assembly of Solanum verrucosum Schlechtendal, a Mexican diploid species geographically isolated from the other diploid A-genome species in potato relatives.</title>
        <authorList>
            <person name="Hosaka K."/>
        </authorList>
    </citation>
    <scope>NUCLEOTIDE SEQUENCE</scope>
    <source>
        <tissue evidence="2">Young leaves</tissue>
    </source>
</reference>
<dbReference type="Proteomes" id="UP001234989">
    <property type="component" value="Chromosome 8"/>
</dbReference>
<keyword evidence="3" id="KW-1185">Reference proteome</keyword>
<organism evidence="2 3">
    <name type="scientific">Solanum verrucosum</name>
    <dbReference type="NCBI Taxonomy" id="315347"/>
    <lineage>
        <taxon>Eukaryota</taxon>
        <taxon>Viridiplantae</taxon>
        <taxon>Streptophyta</taxon>
        <taxon>Embryophyta</taxon>
        <taxon>Tracheophyta</taxon>
        <taxon>Spermatophyta</taxon>
        <taxon>Magnoliopsida</taxon>
        <taxon>eudicotyledons</taxon>
        <taxon>Gunneridae</taxon>
        <taxon>Pentapetalae</taxon>
        <taxon>asterids</taxon>
        <taxon>lamiids</taxon>
        <taxon>Solanales</taxon>
        <taxon>Solanaceae</taxon>
        <taxon>Solanoideae</taxon>
        <taxon>Solaneae</taxon>
        <taxon>Solanum</taxon>
    </lineage>
</organism>
<evidence type="ECO:0008006" key="4">
    <source>
        <dbReference type="Google" id="ProtNLM"/>
    </source>
</evidence>
<evidence type="ECO:0000313" key="3">
    <source>
        <dbReference type="Proteomes" id="UP001234989"/>
    </source>
</evidence>
<name>A0AAF0U9C1_SOLVR</name>
<protein>
    <recommendedName>
        <fullName evidence="4">Gag-pol polyprotein</fullName>
    </recommendedName>
</protein>
<sequence>MVADIRSRMSLFVVGLTHLSSKKSKASMLIGYMGIARLMIHVQQVEEDQLKDREEFKNKSAKTSRNESGQQKSNVNRSSFQHK</sequence>